<sequence>MDREDFSDFVFYADESGDHSLTSIDRGYPIFCLAVCAFDKRIYSRSIVPGFQSLKFRYFGHDAVILHERDIRKQINDFTILIDREVETQFHAELARLVERSPFRIFACVIEKERISADMFPEHPYHVSLKMCLQCADRFLEMRSQQGRISHFIFERRGAREDKELELEFLRIVSGQNDFERRFDGFRLVFVDKKANSTGLQIADLVARPTGVHVLRPGQGSRAFAAFRSKFQGMPANAYGKRGIHVVKKAKGPG</sequence>
<gene>
    <name evidence="1" type="ORF">LZD57_20725</name>
</gene>
<evidence type="ECO:0000313" key="2">
    <source>
        <dbReference type="Proteomes" id="UP001139035"/>
    </source>
</evidence>
<dbReference type="InterPro" id="IPR024524">
    <property type="entry name" value="DUF3800"/>
</dbReference>
<keyword evidence="2" id="KW-1185">Reference proteome</keyword>
<reference evidence="1" key="1">
    <citation type="submission" date="2022-01" db="EMBL/GenBank/DDBJ databases">
        <title>Jiella avicenniae sp. nov., a novel endophytic bacterium isolated from bark of Avicennia marina.</title>
        <authorList>
            <person name="Tuo L."/>
        </authorList>
    </citation>
    <scope>NUCLEOTIDE SEQUENCE</scope>
    <source>
        <strain evidence="1">CBK1P-4</strain>
    </source>
</reference>
<accession>A0A9X1TDQ4</accession>
<dbReference type="AlphaFoldDB" id="A0A9X1TDQ4"/>
<comment type="caution">
    <text evidence="1">The sequence shown here is derived from an EMBL/GenBank/DDBJ whole genome shotgun (WGS) entry which is preliminary data.</text>
</comment>
<organism evidence="1 2">
    <name type="scientific">Jiella avicenniae</name>
    <dbReference type="NCBI Taxonomy" id="2907202"/>
    <lineage>
        <taxon>Bacteria</taxon>
        <taxon>Pseudomonadati</taxon>
        <taxon>Pseudomonadota</taxon>
        <taxon>Alphaproteobacteria</taxon>
        <taxon>Hyphomicrobiales</taxon>
        <taxon>Aurantimonadaceae</taxon>
        <taxon>Jiella</taxon>
    </lineage>
</organism>
<dbReference type="Proteomes" id="UP001139035">
    <property type="component" value="Unassembled WGS sequence"/>
</dbReference>
<dbReference type="RefSeq" id="WP_233721493.1">
    <property type="nucleotide sequence ID" value="NZ_JAJUWU010000024.1"/>
</dbReference>
<name>A0A9X1TDQ4_9HYPH</name>
<protein>
    <submittedName>
        <fullName evidence="1">DUF3800 domain-containing protein</fullName>
    </submittedName>
</protein>
<proteinExistence type="predicted"/>
<evidence type="ECO:0000313" key="1">
    <source>
        <dbReference type="EMBL" id="MCE7030418.1"/>
    </source>
</evidence>
<dbReference type="Pfam" id="PF12686">
    <property type="entry name" value="DUF3800"/>
    <property type="match status" value="1"/>
</dbReference>
<dbReference type="EMBL" id="JAJUWU010000024">
    <property type="protein sequence ID" value="MCE7030418.1"/>
    <property type="molecule type" value="Genomic_DNA"/>
</dbReference>